<gene>
    <name evidence="4" type="ORF">DERP_001715</name>
</gene>
<evidence type="ECO:0000259" key="3">
    <source>
        <dbReference type="PROSITE" id="PS50940"/>
    </source>
</evidence>
<evidence type="ECO:0000313" key="4">
    <source>
        <dbReference type="EMBL" id="KAH9419882.1"/>
    </source>
</evidence>
<proteinExistence type="predicted"/>
<dbReference type="PROSITE" id="PS50940">
    <property type="entry name" value="CHIT_BIND_II"/>
    <property type="match status" value="1"/>
</dbReference>
<keyword evidence="5" id="KW-1185">Reference proteome</keyword>
<comment type="caution">
    <text evidence="4">The sequence shown here is derived from an EMBL/GenBank/DDBJ whole genome shotgun (WGS) entry which is preliminary data.</text>
</comment>
<feature type="region of interest" description="Disordered" evidence="1">
    <location>
        <begin position="96"/>
        <end position="117"/>
    </location>
</feature>
<dbReference type="EMBL" id="NJHN03000054">
    <property type="protein sequence ID" value="KAH9419882.1"/>
    <property type="molecule type" value="Genomic_DNA"/>
</dbReference>
<dbReference type="InterPro" id="IPR036508">
    <property type="entry name" value="Chitin-bd_dom_sf"/>
</dbReference>
<dbReference type="InterPro" id="IPR002557">
    <property type="entry name" value="Chitin-bd_dom"/>
</dbReference>
<feature type="domain" description="Chitin-binding type-2" evidence="3">
    <location>
        <begin position="132"/>
        <end position="186"/>
    </location>
</feature>
<evidence type="ECO:0000256" key="2">
    <source>
        <dbReference type="SAM" id="SignalP"/>
    </source>
</evidence>
<protein>
    <recommendedName>
        <fullName evidence="3">Chitin-binding type-2 domain-containing protein</fullName>
    </recommendedName>
</protein>
<evidence type="ECO:0000256" key="1">
    <source>
        <dbReference type="SAM" id="MobiDB-lite"/>
    </source>
</evidence>
<name>A0ABQ8JBB0_DERPT</name>
<keyword evidence="2" id="KW-0732">Signal</keyword>
<dbReference type="SUPFAM" id="SSF57625">
    <property type="entry name" value="Invertebrate chitin-binding proteins"/>
    <property type="match status" value="1"/>
</dbReference>
<reference evidence="4 5" key="2">
    <citation type="journal article" date="2022" name="Mol. Biol. Evol.">
        <title>Comparative Genomics Reveals Insights into the Divergent Evolution of Astigmatic Mites and Household Pest Adaptations.</title>
        <authorList>
            <person name="Xiong Q."/>
            <person name="Wan A.T."/>
            <person name="Liu X."/>
            <person name="Fung C.S."/>
            <person name="Xiao X."/>
            <person name="Malainual N."/>
            <person name="Hou J."/>
            <person name="Wang L."/>
            <person name="Wang M."/>
            <person name="Yang K.Y."/>
            <person name="Cui Y."/>
            <person name="Leung E.L."/>
            <person name="Nong W."/>
            <person name="Shin S.K."/>
            <person name="Au S.W."/>
            <person name="Jeong K.Y."/>
            <person name="Chew F.T."/>
            <person name="Hui J.H."/>
            <person name="Leung T.F."/>
            <person name="Tungtrongchitr A."/>
            <person name="Zhong N."/>
            <person name="Liu Z."/>
            <person name="Tsui S.K."/>
        </authorList>
    </citation>
    <scope>NUCLEOTIDE SEQUENCE [LARGE SCALE GENOMIC DNA]</scope>
    <source>
        <strain evidence="4">Derp</strain>
    </source>
</reference>
<evidence type="ECO:0000313" key="5">
    <source>
        <dbReference type="Proteomes" id="UP000887458"/>
    </source>
</evidence>
<reference evidence="4 5" key="1">
    <citation type="journal article" date="2018" name="J. Allergy Clin. Immunol.">
        <title>High-quality assembly of Dermatophagoides pteronyssinus genome and transcriptome reveals a wide range of novel allergens.</title>
        <authorList>
            <person name="Liu X.Y."/>
            <person name="Yang K.Y."/>
            <person name="Wang M.Q."/>
            <person name="Kwok J.S."/>
            <person name="Zeng X."/>
            <person name="Yang Z."/>
            <person name="Xiao X.J."/>
            <person name="Lau C.P."/>
            <person name="Li Y."/>
            <person name="Huang Z.M."/>
            <person name="Ba J.G."/>
            <person name="Yim A.K."/>
            <person name="Ouyang C.Y."/>
            <person name="Ngai S.M."/>
            <person name="Chan T.F."/>
            <person name="Leung E.L."/>
            <person name="Liu L."/>
            <person name="Liu Z.G."/>
            <person name="Tsui S.K."/>
        </authorList>
    </citation>
    <scope>NUCLEOTIDE SEQUENCE [LARGE SCALE GENOMIC DNA]</scope>
    <source>
        <strain evidence="4">Derp</strain>
    </source>
</reference>
<organism evidence="4 5">
    <name type="scientific">Dermatophagoides pteronyssinus</name>
    <name type="common">European house dust mite</name>
    <dbReference type="NCBI Taxonomy" id="6956"/>
    <lineage>
        <taxon>Eukaryota</taxon>
        <taxon>Metazoa</taxon>
        <taxon>Ecdysozoa</taxon>
        <taxon>Arthropoda</taxon>
        <taxon>Chelicerata</taxon>
        <taxon>Arachnida</taxon>
        <taxon>Acari</taxon>
        <taxon>Acariformes</taxon>
        <taxon>Sarcoptiformes</taxon>
        <taxon>Astigmata</taxon>
        <taxon>Psoroptidia</taxon>
        <taxon>Analgoidea</taxon>
        <taxon>Pyroglyphidae</taxon>
        <taxon>Dermatophagoidinae</taxon>
        <taxon>Dermatophagoides</taxon>
    </lineage>
</organism>
<feature type="compositionally biased region" description="Polar residues" evidence="1">
    <location>
        <begin position="100"/>
        <end position="114"/>
    </location>
</feature>
<dbReference type="Proteomes" id="UP000887458">
    <property type="component" value="Unassembled WGS sequence"/>
</dbReference>
<feature type="chain" id="PRO_5045440048" description="Chitin-binding type-2 domain-containing protein" evidence="2">
    <location>
        <begin position="26"/>
        <end position="394"/>
    </location>
</feature>
<sequence length="394" mass="44193">MKSILIIITSLIWMGNHIILGNVDGQTNETIIAKNLTFKFVNNNNNITDDDDDDNNENKNDEKENYETFLGSSDMNPALSPSLMFSQLNHQQLQHHQQLSPPLSNQKQSFSNDSTKTDADRNVPFSFPGTTNFVCPVPFGRFRYELCEYYFLCFFGYPFLIKCHPVKKFDTRVKYCVPWQQAFCQDIILPIGPPAPIPPGEPPMLPSIISQPIRPPPIRQPTNGFFKPISPIQQQFPNMPQMPQFPQYPRPPFNPSMPGMINGLPSMAGMPNGFSPMSGMPNGLPSMPIPQVPTISGIPMLSGIMKDQQPMMDDLNEDQLDGDQPEFPMNIGNNQVYGGPGQCPPSSNSERMGKKLAIINTSDVSNSNNNNNNKTNLQDRTFDLFSNDNNLIWC</sequence>
<feature type="signal peptide" evidence="2">
    <location>
        <begin position="1"/>
        <end position="25"/>
    </location>
</feature>
<accession>A0ABQ8JBB0</accession>
<feature type="region of interest" description="Disordered" evidence="1">
    <location>
        <begin position="43"/>
        <end position="62"/>
    </location>
</feature>